<keyword evidence="4 11" id="KW-0812">Transmembrane</keyword>
<accession>A0A7J7P9E9</accession>
<keyword evidence="15" id="KW-1185">Reference proteome</keyword>
<feature type="transmembrane region" description="Helical" evidence="12">
    <location>
        <begin position="135"/>
        <end position="155"/>
    </location>
</feature>
<evidence type="ECO:0000256" key="5">
    <source>
        <dbReference type="ARBA" id="ARBA00022832"/>
    </source>
</evidence>
<evidence type="ECO:0000256" key="2">
    <source>
        <dbReference type="ARBA" id="ARBA00005189"/>
    </source>
</evidence>
<dbReference type="Proteomes" id="UP000541444">
    <property type="component" value="Unassembled WGS sequence"/>
</dbReference>
<evidence type="ECO:0000256" key="1">
    <source>
        <dbReference type="ARBA" id="ARBA00004141"/>
    </source>
</evidence>
<organism evidence="14 15">
    <name type="scientific">Kingdonia uniflora</name>
    <dbReference type="NCBI Taxonomy" id="39325"/>
    <lineage>
        <taxon>Eukaryota</taxon>
        <taxon>Viridiplantae</taxon>
        <taxon>Streptophyta</taxon>
        <taxon>Embryophyta</taxon>
        <taxon>Tracheophyta</taxon>
        <taxon>Spermatophyta</taxon>
        <taxon>Magnoliopsida</taxon>
        <taxon>Ranunculales</taxon>
        <taxon>Circaeasteraceae</taxon>
        <taxon>Kingdonia</taxon>
    </lineage>
</organism>
<keyword evidence="8" id="KW-0408">Iron</keyword>
<keyword evidence="10 12" id="KW-0472">Membrane</keyword>
<dbReference type="CDD" id="cd03505">
    <property type="entry name" value="Delta9-FADS-like"/>
    <property type="match status" value="1"/>
</dbReference>
<gene>
    <name evidence="14" type="ORF">GIB67_000155</name>
</gene>
<feature type="domain" description="Fatty acid desaturase" evidence="13">
    <location>
        <begin position="137"/>
        <end position="334"/>
    </location>
</feature>
<reference evidence="14 15" key="1">
    <citation type="journal article" date="2020" name="IScience">
        <title>Genome Sequencing of the Endangered Kingdonia uniflora (Circaeasteraceae, Ranunculales) Reveals Potential Mechanisms of Evolutionary Specialization.</title>
        <authorList>
            <person name="Sun Y."/>
            <person name="Deng T."/>
            <person name="Zhang A."/>
            <person name="Moore M.J."/>
            <person name="Landis J.B."/>
            <person name="Lin N."/>
            <person name="Zhang H."/>
            <person name="Zhang X."/>
            <person name="Huang J."/>
            <person name="Zhang X."/>
            <person name="Sun H."/>
            <person name="Wang H."/>
        </authorList>
    </citation>
    <scope>NUCLEOTIDE SEQUENCE [LARGE SCALE GENOMIC DNA]</scope>
    <source>
        <strain evidence="14">TB1705</strain>
        <tissue evidence="14">Leaf</tissue>
    </source>
</reference>
<comment type="cofactor">
    <cofactor evidence="11">
        <name>Fe(2+)</name>
        <dbReference type="ChEBI" id="CHEBI:29033"/>
    </cofactor>
</comment>
<comment type="subcellular location">
    <subcellularLocation>
        <location evidence="1">Membrane</location>
        <topology evidence="1">Multi-pass membrane protein</topology>
    </subcellularLocation>
</comment>
<dbReference type="InterPro" id="IPR015876">
    <property type="entry name" value="Acyl-CoA_DS"/>
</dbReference>
<dbReference type="AlphaFoldDB" id="A0A7J7P9E9"/>
<keyword evidence="6 12" id="KW-1133">Transmembrane helix</keyword>
<evidence type="ECO:0000256" key="7">
    <source>
        <dbReference type="ARBA" id="ARBA00023002"/>
    </source>
</evidence>
<dbReference type="GO" id="GO:0016717">
    <property type="term" value="F:oxidoreductase activity, acting on paired donors, with oxidation of a pair of donors resulting in the reduction of molecular oxygen to two molecules of water"/>
    <property type="evidence" value="ECO:0007669"/>
    <property type="project" value="InterPro"/>
</dbReference>
<dbReference type="Pfam" id="PF00487">
    <property type="entry name" value="FA_desaturase"/>
    <property type="match status" value="1"/>
</dbReference>
<evidence type="ECO:0000256" key="4">
    <source>
        <dbReference type="ARBA" id="ARBA00022692"/>
    </source>
</evidence>
<evidence type="ECO:0000313" key="15">
    <source>
        <dbReference type="Proteomes" id="UP000541444"/>
    </source>
</evidence>
<protein>
    <recommendedName>
        <fullName evidence="13">Fatty acid desaturase domain-containing protein</fullName>
    </recommendedName>
</protein>
<feature type="transmembrane region" description="Helical" evidence="12">
    <location>
        <begin position="254"/>
        <end position="276"/>
    </location>
</feature>
<dbReference type="PANTHER" id="PTHR11351:SF87">
    <property type="entry name" value="LIPID DESATURASE ADS3.2, CHLOROPLASTIC-RELATED"/>
    <property type="match status" value="1"/>
</dbReference>
<dbReference type="EMBL" id="JACGCM010000121">
    <property type="protein sequence ID" value="KAF6176061.1"/>
    <property type="molecule type" value="Genomic_DNA"/>
</dbReference>
<comment type="pathway">
    <text evidence="2">Lipid metabolism.</text>
</comment>
<feature type="transmembrane region" description="Helical" evidence="12">
    <location>
        <begin position="106"/>
        <end position="129"/>
    </location>
</feature>
<keyword evidence="7 11" id="KW-0560">Oxidoreductase</keyword>
<evidence type="ECO:0000256" key="8">
    <source>
        <dbReference type="ARBA" id="ARBA00023004"/>
    </source>
</evidence>
<name>A0A7J7P9E9_9MAGN</name>
<evidence type="ECO:0000256" key="6">
    <source>
        <dbReference type="ARBA" id="ARBA00022989"/>
    </source>
</evidence>
<keyword evidence="11" id="KW-0444">Lipid biosynthesis</keyword>
<proteinExistence type="inferred from homology"/>
<keyword evidence="11" id="KW-0275">Fatty acid biosynthesis</keyword>
<keyword evidence="5" id="KW-0276">Fatty acid metabolism</keyword>
<sequence>MQAHSDRTGLAWLNPGDSAAEFSCTFGEASTIFKKRLRASLLGSLLAIVGTPGDCLGLQNGLTQRGKGQSVVAEATEKYEKSTSSTILFSDVVVKRRRKFFRARKWSYLDVRYATVMVLMHVLCLFAPFTYSLGAGLIALILIFITGQFGMTLSYHRNLAHRSFKLPKWLEYLFAYCGVHALHGDPIDWVSRHRYHHKFSDSEKDPHSPTEGFWFSHIYWMFDNNYISQKCGDQLNIVEDLQKQLFYRFLRSTYLAHSLTLGALLYVCGGFPYVVWGMGVRSIFVFHGTFLVRSVCHIWGYQTWNTGDLSKNNWFVAMIAFGEGWHNNHHAFEYSARHGLESWEIDLTWNTIKLLQIIGLATDVKVPSVIQKQKMLQTVR</sequence>
<dbReference type="PRINTS" id="PR00075">
    <property type="entry name" value="FACDDSATRASE"/>
</dbReference>
<evidence type="ECO:0000313" key="14">
    <source>
        <dbReference type="EMBL" id="KAF6176061.1"/>
    </source>
</evidence>
<evidence type="ECO:0000256" key="12">
    <source>
        <dbReference type="SAM" id="Phobius"/>
    </source>
</evidence>
<comment type="similarity">
    <text evidence="3 11">Belongs to the fatty acid desaturase type 1 family.</text>
</comment>
<dbReference type="InterPro" id="IPR005804">
    <property type="entry name" value="FA_desaturase_dom"/>
</dbReference>
<dbReference type="OrthoDB" id="10260134at2759"/>
<dbReference type="GO" id="GO:0042761">
    <property type="term" value="P:very long-chain fatty acid biosynthetic process"/>
    <property type="evidence" value="ECO:0007669"/>
    <property type="project" value="TreeGrafter"/>
</dbReference>
<evidence type="ECO:0000256" key="3">
    <source>
        <dbReference type="ARBA" id="ARBA00009295"/>
    </source>
</evidence>
<keyword evidence="9" id="KW-0443">Lipid metabolism</keyword>
<dbReference type="PANTHER" id="PTHR11351">
    <property type="entry name" value="ACYL-COA DESATURASE"/>
    <property type="match status" value="1"/>
</dbReference>
<evidence type="ECO:0000256" key="11">
    <source>
        <dbReference type="RuleBase" id="RU000581"/>
    </source>
</evidence>
<comment type="domain">
    <text evidence="11">The histidine box domains are involved in binding the catalytic metal ions.</text>
</comment>
<evidence type="ECO:0000256" key="9">
    <source>
        <dbReference type="ARBA" id="ARBA00023098"/>
    </source>
</evidence>
<comment type="caution">
    <text evidence="14">The sequence shown here is derived from an EMBL/GenBank/DDBJ whole genome shotgun (WGS) entry which is preliminary data.</text>
</comment>
<evidence type="ECO:0000256" key="10">
    <source>
        <dbReference type="ARBA" id="ARBA00023136"/>
    </source>
</evidence>
<dbReference type="GO" id="GO:0005789">
    <property type="term" value="C:endoplasmic reticulum membrane"/>
    <property type="evidence" value="ECO:0007669"/>
    <property type="project" value="TreeGrafter"/>
</dbReference>
<evidence type="ECO:0000259" key="13">
    <source>
        <dbReference type="Pfam" id="PF00487"/>
    </source>
</evidence>